<reference evidence="1" key="1">
    <citation type="submission" date="2017-02" db="EMBL/GenBank/DDBJ databases">
        <title>Genome sequence of Serratia marcescens phage BF.</title>
        <authorList>
            <person name="Casey E."/>
            <person name="Fitzgerald B."/>
            <person name="Mahony J."/>
            <person name="Lugli G."/>
            <person name="Ventura M."/>
            <person name="van Sinderen D."/>
        </authorList>
    </citation>
    <scope>NUCLEOTIDE SEQUENCE [LARGE SCALE GENOMIC DNA]</scope>
</reference>
<name>A0A1S6UAT2_9CAUD</name>
<sequence>MIPCTGTIKASDINTELGRTPTSIFQIGNTPERTLAGKPSGLIKFSDFYCKSSADPLPWFLYEVQQTGGRGVNTDPAVFRVIDGSYSVFWGGSNGWLKFNNHFTGTIRQIEVTWKYSGRNGGWHGITVYERTNSASTYRLGSNTGIQKFVLDVNIPADQEIWLNWSGGGDQGDGNNVDYVAITNVVYY</sequence>
<evidence type="ECO:0000313" key="1">
    <source>
        <dbReference type="EMBL" id="AQW88784.1"/>
    </source>
</evidence>
<proteinExistence type="predicted"/>
<dbReference type="OrthoDB" id="32712at10239"/>
<keyword evidence="2" id="KW-1185">Reference proteome</keyword>
<protein>
    <submittedName>
        <fullName evidence="1">Uncharacterized protein</fullName>
    </submittedName>
</protein>
<organism evidence="1 2">
    <name type="scientific">Serratia phage BF</name>
    <dbReference type="NCBI Taxonomy" id="1962671"/>
    <lineage>
        <taxon>Viruses</taxon>
        <taxon>Duplodnaviria</taxon>
        <taxon>Heunggongvirae</taxon>
        <taxon>Uroviricota</taxon>
        <taxon>Caudoviricetes</taxon>
        <taxon>Eneladusvirus</taxon>
        <taxon>Eneladusvirus BF</taxon>
    </lineage>
</organism>
<evidence type="ECO:0000313" key="2">
    <source>
        <dbReference type="Proteomes" id="UP000221837"/>
    </source>
</evidence>
<dbReference type="EMBL" id="KY630187">
    <property type="protein sequence ID" value="AQW88784.1"/>
    <property type="molecule type" value="Genomic_DNA"/>
</dbReference>
<accession>A0A1S6UAT2</accession>
<gene>
    <name evidence="1" type="ORF">BF_0259</name>
</gene>
<dbReference type="Proteomes" id="UP000221837">
    <property type="component" value="Genome"/>
</dbReference>